<sequence>MNDGYARLVLAALQLLQLDNMRQHRLVRRAVAITIPISSDRRRAGAARSPVALLFLLLLLLLRLLAPRPGRGGQAHLDLTGAGALRQLGLADVFCVLAAILSIQQCELLLLGRASVLGRLFLGRVERGAEGEARDLEVVELFLQAGGGLLVAAGARHVELLGQLVALDAAVLDMQRVLALELLGEFLLGPGAVDQAVDVPDLVDQLGLGGYGHALGQAHLLVTVPFCIGEAAVGAGDEWPFPLRLAMGGFDVEVHNDLVPGAISDSVGTTLVET</sequence>
<protein>
    <submittedName>
        <fullName evidence="2">Uncharacterized protein</fullName>
    </submittedName>
</protein>
<name>A0AAN6Z6B8_9PEZI</name>
<dbReference type="GeneID" id="87822843"/>
<keyword evidence="1" id="KW-0812">Transmembrane</keyword>
<dbReference type="RefSeq" id="XP_062650468.1">
    <property type="nucleotide sequence ID" value="XM_062786077.1"/>
</dbReference>
<reference evidence="2" key="2">
    <citation type="submission" date="2023-05" db="EMBL/GenBank/DDBJ databases">
        <authorList>
            <consortium name="Lawrence Berkeley National Laboratory"/>
            <person name="Steindorff A."/>
            <person name="Hensen N."/>
            <person name="Bonometti L."/>
            <person name="Westerberg I."/>
            <person name="Brannstrom I.O."/>
            <person name="Guillou S."/>
            <person name="Cros-Aarteil S."/>
            <person name="Calhoun S."/>
            <person name="Haridas S."/>
            <person name="Kuo A."/>
            <person name="Mondo S."/>
            <person name="Pangilinan J."/>
            <person name="Riley R."/>
            <person name="Labutti K."/>
            <person name="Andreopoulos B."/>
            <person name="Lipzen A."/>
            <person name="Chen C."/>
            <person name="Yanf M."/>
            <person name="Daum C."/>
            <person name="Ng V."/>
            <person name="Clum A."/>
            <person name="Ohm R."/>
            <person name="Martin F."/>
            <person name="Silar P."/>
            <person name="Natvig D."/>
            <person name="Lalanne C."/>
            <person name="Gautier V."/>
            <person name="Ament-Velasquez S.L."/>
            <person name="Kruys A."/>
            <person name="Hutchinson M.I."/>
            <person name="Powell A.J."/>
            <person name="Barry K."/>
            <person name="Miller A.N."/>
            <person name="Grigoriev I.V."/>
            <person name="Debuchy R."/>
            <person name="Gladieux P."/>
            <person name="Thoren M.H."/>
            <person name="Johannesson H."/>
        </authorList>
    </citation>
    <scope>NUCLEOTIDE SEQUENCE</scope>
    <source>
        <strain evidence="2">CBS 731.68</strain>
    </source>
</reference>
<organism evidence="2 3">
    <name type="scientific">Parathielavia appendiculata</name>
    <dbReference type="NCBI Taxonomy" id="2587402"/>
    <lineage>
        <taxon>Eukaryota</taxon>
        <taxon>Fungi</taxon>
        <taxon>Dikarya</taxon>
        <taxon>Ascomycota</taxon>
        <taxon>Pezizomycotina</taxon>
        <taxon>Sordariomycetes</taxon>
        <taxon>Sordariomycetidae</taxon>
        <taxon>Sordariales</taxon>
        <taxon>Chaetomiaceae</taxon>
        <taxon>Parathielavia</taxon>
    </lineage>
</organism>
<evidence type="ECO:0000256" key="1">
    <source>
        <dbReference type="SAM" id="Phobius"/>
    </source>
</evidence>
<proteinExistence type="predicted"/>
<dbReference type="Proteomes" id="UP001302602">
    <property type="component" value="Unassembled WGS sequence"/>
</dbReference>
<gene>
    <name evidence="2" type="ORF">N657DRAFT_172353</name>
</gene>
<reference evidence="2" key="1">
    <citation type="journal article" date="2023" name="Mol. Phylogenet. Evol.">
        <title>Genome-scale phylogeny and comparative genomics of the fungal order Sordariales.</title>
        <authorList>
            <person name="Hensen N."/>
            <person name="Bonometti L."/>
            <person name="Westerberg I."/>
            <person name="Brannstrom I.O."/>
            <person name="Guillou S."/>
            <person name="Cros-Aarteil S."/>
            <person name="Calhoun S."/>
            <person name="Haridas S."/>
            <person name="Kuo A."/>
            <person name="Mondo S."/>
            <person name="Pangilinan J."/>
            <person name="Riley R."/>
            <person name="LaButti K."/>
            <person name="Andreopoulos B."/>
            <person name="Lipzen A."/>
            <person name="Chen C."/>
            <person name="Yan M."/>
            <person name="Daum C."/>
            <person name="Ng V."/>
            <person name="Clum A."/>
            <person name="Steindorff A."/>
            <person name="Ohm R.A."/>
            <person name="Martin F."/>
            <person name="Silar P."/>
            <person name="Natvig D.O."/>
            <person name="Lalanne C."/>
            <person name="Gautier V."/>
            <person name="Ament-Velasquez S.L."/>
            <person name="Kruys A."/>
            <person name="Hutchinson M.I."/>
            <person name="Powell A.J."/>
            <person name="Barry K."/>
            <person name="Miller A.N."/>
            <person name="Grigoriev I.V."/>
            <person name="Debuchy R."/>
            <person name="Gladieux P."/>
            <person name="Hiltunen Thoren M."/>
            <person name="Johannesson H."/>
        </authorList>
    </citation>
    <scope>NUCLEOTIDE SEQUENCE</scope>
    <source>
        <strain evidence="2">CBS 731.68</strain>
    </source>
</reference>
<evidence type="ECO:0000313" key="3">
    <source>
        <dbReference type="Proteomes" id="UP001302602"/>
    </source>
</evidence>
<keyword evidence="1" id="KW-1133">Transmembrane helix</keyword>
<keyword evidence="1" id="KW-0472">Membrane</keyword>
<keyword evidence="3" id="KW-1185">Reference proteome</keyword>
<accession>A0AAN6Z6B8</accession>
<evidence type="ECO:0000313" key="2">
    <source>
        <dbReference type="EMBL" id="KAK4126697.1"/>
    </source>
</evidence>
<dbReference type="EMBL" id="MU853224">
    <property type="protein sequence ID" value="KAK4126697.1"/>
    <property type="molecule type" value="Genomic_DNA"/>
</dbReference>
<dbReference type="AlphaFoldDB" id="A0AAN6Z6B8"/>
<feature type="transmembrane region" description="Helical" evidence="1">
    <location>
        <begin position="45"/>
        <end position="66"/>
    </location>
</feature>
<comment type="caution">
    <text evidence="2">The sequence shown here is derived from an EMBL/GenBank/DDBJ whole genome shotgun (WGS) entry which is preliminary data.</text>
</comment>